<evidence type="ECO:0000256" key="1">
    <source>
        <dbReference type="ARBA" id="ARBA00022596"/>
    </source>
</evidence>
<organism evidence="3 4">
    <name type="scientific">Pseudonocardia ammonioxydans</name>
    <dbReference type="NCBI Taxonomy" id="260086"/>
    <lineage>
        <taxon>Bacteria</taxon>
        <taxon>Bacillati</taxon>
        <taxon>Actinomycetota</taxon>
        <taxon>Actinomycetes</taxon>
        <taxon>Pseudonocardiales</taxon>
        <taxon>Pseudonocardiaceae</taxon>
        <taxon>Pseudonocardia</taxon>
    </lineage>
</organism>
<keyword evidence="4" id="KW-1185">Reference proteome</keyword>
<proteinExistence type="inferred from homology"/>
<gene>
    <name evidence="2" type="primary">larC</name>
    <name evidence="3" type="ORF">SAMN05216207_10565</name>
</gene>
<evidence type="ECO:0000256" key="2">
    <source>
        <dbReference type="HAMAP-Rule" id="MF_01074"/>
    </source>
</evidence>
<dbReference type="Gene3D" id="3.30.70.1380">
    <property type="entry name" value="Transcriptional regulatory protein pf0864 domain like"/>
    <property type="match status" value="1"/>
</dbReference>
<comment type="function">
    <text evidence="2">Involved in the biosynthesis of a nickel-pincer cofactor ((SCS)Ni(II) pincer complex). Binds Ni(2+), and functions in nickel delivery to pyridinium-3,5-bisthiocarboxylic acid mononucleotide (P2TMN), to form the mature cofactor. Is thus probably required for the activation of nickel-pincer cofactor-dependent enzymes.</text>
</comment>
<sequence>MRHAWIDASAGVAGDMLLGALLDAGADPDTVRGHLAALVPGEVALDVGEVRRGELRATRAHVRSTADEHPHRAWSGIRDLLTGSSLPPRARESALAVFALLAQAEARVHGVDEEQVHFHEVGAWDSIADVVGACVAADDLGLDEITVSPVALGSGRVRTAHGLLPVPVPAVLELARGRPVHAGGDGELATPTGMALLRGLTTGSGPLPAMTVERTGYGAGSRDVPGRPNVVRVVLGEPVPGRPGPENEPDELVVLETNVDDMDPRVWPHVLQSLIVRGAADAWLTPILMKKGRPAHTLHVLARPDLAGTLRAYVLRATSTLGVRESTVARHALARTWAGVTVEDAPVRIKLGVADDRIVHATPEYDDVAALAAARELPLRQVLEAAVAAADAAGLRAGAPVPGG</sequence>
<dbReference type="Pfam" id="PF01969">
    <property type="entry name" value="Ni_insertion"/>
    <property type="match status" value="1"/>
</dbReference>
<evidence type="ECO:0000313" key="4">
    <source>
        <dbReference type="Proteomes" id="UP000199614"/>
    </source>
</evidence>
<name>A0A1I5H2V9_PSUAM</name>
<dbReference type="GO" id="GO:0016829">
    <property type="term" value="F:lyase activity"/>
    <property type="evidence" value="ECO:0007669"/>
    <property type="project" value="UniProtKB-UniRule"/>
</dbReference>
<comment type="catalytic activity">
    <reaction evidence="2">
        <text>Ni(II)-pyridinium-3,5-bisthiocarboxylate mononucleotide = pyridinium-3,5-bisthiocarboxylate mononucleotide + Ni(2+)</text>
        <dbReference type="Rhea" id="RHEA:54784"/>
        <dbReference type="ChEBI" id="CHEBI:49786"/>
        <dbReference type="ChEBI" id="CHEBI:137372"/>
        <dbReference type="ChEBI" id="CHEBI:137373"/>
        <dbReference type="EC" id="4.99.1.12"/>
    </reaction>
</comment>
<dbReference type="GO" id="GO:0051604">
    <property type="term" value="P:protein maturation"/>
    <property type="evidence" value="ECO:0007669"/>
    <property type="project" value="UniProtKB-UniRule"/>
</dbReference>
<dbReference type="InterPro" id="IPR002822">
    <property type="entry name" value="Ni_insertion"/>
</dbReference>
<dbReference type="RefSeq" id="WP_093354967.1">
    <property type="nucleotide sequence ID" value="NZ_FOUY01000056.1"/>
</dbReference>
<accession>A0A1I5H2V9</accession>
<dbReference type="Proteomes" id="UP000199614">
    <property type="component" value="Unassembled WGS sequence"/>
</dbReference>
<keyword evidence="2" id="KW-0456">Lyase</keyword>
<evidence type="ECO:0000313" key="3">
    <source>
        <dbReference type="EMBL" id="SFO42450.1"/>
    </source>
</evidence>
<dbReference type="NCBIfam" id="TIGR00299">
    <property type="entry name" value="nickel pincer cofactor biosynthesis protein LarC"/>
    <property type="match status" value="1"/>
</dbReference>
<protein>
    <recommendedName>
        <fullName evidence="2">Pyridinium-3,5-bisthiocarboxylic acid mononucleotide nickel insertion protein</fullName>
        <shortName evidence="2">P2TMN nickel insertion protein</shortName>
        <ecNumber evidence="2">4.99.1.12</ecNumber>
    </recommendedName>
    <alternativeName>
        <fullName evidence="2">Nickel-pincer cofactor biosynthesis protein LarC</fullName>
    </alternativeName>
</protein>
<dbReference type="PANTHER" id="PTHR36566:SF1">
    <property type="entry name" value="PYRIDINIUM-3,5-BISTHIOCARBOXYLIC ACID MONONUCLEOTIDE NICKEL INSERTION PROTEIN"/>
    <property type="match status" value="1"/>
</dbReference>
<keyword evidence="1 2" id="KW-0533">Nickel</keyword>
<reference evidence="3 4" key="1">
    <citation type="submission" date="2016-10" db="EMBL/GenBank/DDBJ databases">
        <authorList>
            <person name="de Groot N.N."/>
        </authorList>
    </citation>
    <scope>NUCLEOTIDE SEQUENCE [LARGE SCALE GENOMIC DNA]</scope>
    <source>
        <strain evidence="3 4">CGMCC 4.1877</strain>
    </source>
</reference>
<dbReference type="AlphaFoldDB" id="A0A1I5H2V9"/>
<dbReference type="EMBL" id="FOUY01000056">
    <property type="protein sequence ID" value="SFO42450.1"/>
    <property type="molecule type" value="Genomic_DNA"/>
</dbReference>
<dbReference type="OrthoDB" id="9765625at2"/>
<dbReference type="PANTHER" id="PTHR36566">
    <property type="entry name" value="NICKEL INSERTION PROTEIN-RELATED"/>
    <property type="match status" value="1"/>
</dbReference>
<dbReference type="STRING" id="260086.SAMN05216207_10565"/>
<dbReference type="GO" id="GO:0016151">
    <property type="term" value="F:nickel cation binding"/>
    <property type="evidence" value="ECO:0007669"/>
    <property type="project" value="UniProtKB-UniRule"/>
</dbReference>
<dbReference type="Gene3D" id="3.10.20.300">
    <property type="entry name" value="mk0293 like domain"/>
    <property type="match status" value="1"/>
</dbReference>
<dbReference type="EC" id="4.99.1.12" evidence="2"/>
<comment type="similarity">
    <text evidence="2">Belongs to the LarC family.</text>
</comment>
<dbReference type="HAMAP" id="MF_01074">
    <property type="entry name" value="LarC"/>
    <property type="match status" value="1"/>
</dbReference>